<evidence type="ECO:0000256" key="15">
    <source>
        <dbReference type="SAM" id="Coils"/>
    </source>
</evidence>
<keyword evidence="10 14" id="KW-0156">Chromatin regulator</keyword>
<dbReference type="EMBL" id="MBFU01000087">
    <property type="protein sequence ID" value="PWA02290.1"/>
    <property type="molecule type" value="Genomic_DNA"/>
</dbReference>
<dbReference type="GO" id="GO:0033503">
    <property type="term" value="C:HULC complex"/>
    <property type="evidence" value="ECO:0007669"/>
    <property type="project" value="TreeGrafter"/>
</dbReference>
<comment type="subcellular location">
    <subcellularLocation>
        <location evidence="2 14">Nucleus</location>
    </subcellularLocation>
</comment>
<feature type="region of interest" description="Disordered" evidence="16">
    <location>
        <begin position="262"/>
        <end position="284"/>
    </location>
</feature>
<dbReference type="EC" id="2.3.2.27" evidence="14"/>
<evidence type="ECO:0000256" key="12">
    <source>
        <dbReference type="ARBA" id="ARBA00023242"/>
    </source>
</evidence>
<evidence type="ECO:0000256" key="8">
    <source>
        <dbReference type="ARBA" id="ARBA00022786"/>
    </source>
</evidence>
<dbReference type="AlphaFoldDB" id="A0A2U1JB02"/>
<dbReference type="InterPro" id="IPR013956">
    <property type="entry name" value="E3_ubiquit_lig_Bre1"/>
</dbReference>
<dbReference type="SMART" id="SM00184">
    <property type="entry name" value="RING"/>
    <property type="match status" value="1"/>
</dbReference>
<evidence type="ECO:0000256" key="4">
    <source>
        <dbReference type="ARBA" id="ARBA00005555"/>
    </source>
</evidence>
<dbReference type="Proteomes" id="UP000245591">
    <property type="component" value="Unassembled WGS sequence"/>
</dbReference>
<keyword evidence="9 14" id="KW-0862">Zinc</keyword>
<evidence type="ECO:0000313" key="19">
    <source>
        <dbReference type="Proteomes" id="UP000245591"/>
    </source>
</evidence>
<evidence type="ECO:0000256" key="9">
    <source>
        <dbReference type="ARBA" id="ARBA00022833"/>
    </source>
</evidence>
<dbReference type="GO" id="GO:0008270">
    <property type="term" value="F:zinc ion binding"/>
    <property type="evidence" value="ECO:0007669"/>
    <property type="project" value="UniProtKB-KW"/>
</dbReference>
<dbReference type="Gene3D" id="3.30.40.10">
    <property type="entry name" value="Zinc/RING finger domain, C3HC4 (zinc finger)"/>
    <property type="match status" value="1"/>
</dbReference>
<evidence type="ECO:0000259" key="17">
    <source>
        <dbReference type="PROSITE" id="PS50089"/>
    </source>
</evidence>
<evidence type="ECO:0000256" key="3">
    <source>
        <dbReference type="ARBA" id="ARBA00004906"/>
    </source>
</evidence>
<dbReference type="GO" id="GO:0006325">
    <property type="term" value="P:chromatin organization"/>
    <property type="evidence" value="ECO:0007669"/>
    <property type="project" value="UniProtKB-KW"/>
</dbReference>
<evidence type="ECO:0000256" key="1">
    <source>
        <dbReference type="ARBA" id="ARBA00000900"/>
    </source>
</evidence>
<dbReference type="GO" id="GO:0061630">
    <property type="term" value="F:ubiquitin protein ligase activity"/>
    <property type="evidence" value="ECO:0007669"/>
    <property type="project" value="UniProtKB-EC"/>
</dbReference>
<comment type="similarity">
    <text evidence="4 14">Belongs to the BRE1 family.</text>
</comment>
<proteinExistence type="inferred from homology"/>
<keyword evidence="8 14" id="KW-0833">Ubl conjugation pathway</keyword>
<accession>A0A2U1JB02</accession>
<dbReference type="PROSITE" id="PS00518">
    <property type="entry name" value="ZF_RING_1"/>
    <property type="match status" value="1"/>
</dbReference>
<dbReference type="GO" id="GO:0005634">
    <property type="term" value="C:nucleus"/>
    <property type="evidence" value="ECO:0007669"/>
    <property type="project" value="UniProtKB-SubCell"/>
</dbReference>
<dbReference type="Pfam" id="PF08647">
    <property type="entry name" value="BRE1"/>
    <property type="match status" value="1"/>
</dbReference>
<keyword evidence="6 14" id="KW-0479">Metal-binding</keyword>
<keyword evidence="19" id="KW-1185">Reference proteome</keyword>
<keyword evidence="7 13" id="KW-0863">Zinc-finger</keyword>
<evidence type="ECO:0000256" key="7">
    <source>
        <dbReference type="ARBA" id="ARBA00022771"/>
    </source>
</evidence>
<comment type="caution">
    <text evidence="18">The sequence shown here is derived from an EMBL/GenBank/DDBJ whole genome shotgun (WGS) entry which is preliminary data.</text>
</comment>
<keyword evidence="11 14" id="KW-0175">Coiled coil</keyword>
<dbReference type="PROSITE" id="PS50089">
    <property type="entry name" value="ZF_RING_2"/>
    <property type="match status" value="1"/>
</dbReference>
<dbReference type="UniPathway" id="UPA00143"/>
<gene>
    <name evidence="18" type="ORF">BB558_001565</name>
</gene>
<evidence type="ECO:0000256" key="16">
    <source>
        <dbReference type="SAM" id="MobiDB-lite"/>
    </source>
</evidence>
<dbReference type="CDD" id="cd16499">
    <property type="entry name" value="RING-HC_Bre1-like"/>
    <property type="match status" value="1"/>
</dbReference>
<dbReference type="InterPro" id="IPR018957">
    <property type="entry name" value="Znf_C3HC4_RING-type"/>
</dbReference>
<sequence>MNFKRFSLMMTERKRVYEDDLKNDEGLIVSSKKKKIPNSEKAAILEREFDQNLEQMFDIKGIKAFQKEAIWRQMLEYKRESQKDKERVREMEERLLEWSSNIGQLCVVWEKTSSHLKSKAKHNLSSKPQNDNKSLFQYLISDSLNGKSPTDGLNSEFSNSQNKLLEKTQELCDLIETVANSAAENLESKDLPSSLENHNTISSNSPDMFKLQSELDISHLQIRDYKSLVEKRDEELRKAYKKIDRLQSPISKALDSGKQIFDLDENPEPVQSPVKTPPPLPADNSTEYNTLQKISEGRLAEIKKLTEEITKLKIQIDQYKIQANSYSAEQVATHPAFIDLEAQKEYYLADSIQQRAEREKIHTELEEMRSSRHAYQAHLQAEEIAQRQVLEQSLQKVQQDLMRVRSHRDQIQRELEERRMHDSAEDNTLSELQSLSEARRERIVALVLENRRLRARIAVFSGNEKAVEFYSSDPAIDDVPVTEELRNSLISAKEKISELQKMVLQYKGDKSDIQCDSDNTVPNNVDMTSLSSEDDIKLLPEAMRLSNNQNYIINGDSEDSKDCTMLNNEVLEIKKKLRVVSLEKEELEKTSALMEREMQAITSAFSKLEEQITHKVLNLQSKEQMIHKLILEKAKYEEKFLALNKDREAQKGLLSSLRFQNTKQLDHIKNVDERERNLHQQLVLLEQHLLSLRSSQLTIQNSLQDSNNTIEVLKNQLEATEKKLKATTEALESNTINTEKLSFELSREKENNSKLQRKLELTDEQLRLNENNPGGSGSATGNNLSTLVEEYKALLKCPTCRRNFKDTTLIRCMHVFCKECIDARIETRQRKCPTCGDAFGVNDVRQIYL</sequence>
<comment type="catalytic activity">
    <reaction evidence="1 14">
        <text>S-ubiquitinyl-[E2 ubiquitin-conjugating enzyme]-L-cysteine + [acceptor protein]-L-lysine = [E2 ubiquitin-conjugating enzyme]-L-cysteine + N(6)-ubiquitinyl-[acceptor protein]-L-lysine.</text>
        <dbReference type="EC" id="2.3.2.27"/>
    </reaction>
</comment>
<organism evidence="18 19">
    <name type="scientific">Smittium angustum</name>
    <dbReference type="NCBI Taxonomy" id="133377"/>
    <lineage>
        <taxon>Eukaryota</taxon>
        <taxon>Fungi</taxon>
        <taxon>Fungi incertae sedis</taxon>
        <taxon>Zoopagomycota</taxon>
        <taxon>Kickxellomycotina</taxon>
        <taxon>Harpellomycetes</taxon>
        <taxon>Harpellales</taxon>
        <taxon>Legeriomycetaceae</taxon>
        <taxon>Smittium</taxon>
    </lineage>
</organism>
<evidence type="ECO:0000256" key="2">
    <source>
        <dbReference type="ARBA" id="ARBA00004123"/>
    </source>
</evidence>
<dbReference type="PANTHER" id="PTHR23163">
    <property type="entry name" value="RING FINGER PROTEIN-RELATED"/>
    <property type="match status" value="1"/>
</dbReference>
<dbReference type="PANTHER" id="PTHR23163:SF0">
    <property type="entry name" value="E3 UBIQUITIN-PROTEIN LIGASE BRE1"/>
    <property type="match status" value="1"/>
</dbReference>
<dbReference type="InterPro" id="IPR017907">
    <property type="entry name" value="Znf_RING_CS"/>
</dbReference>
<feature type="coiled-coil region" evidence="15">
    <location>
        <begin position="302"/>
        <end position="329"/>
    </location>
</feature>
<evidence type="ECO:0000256" key="10">
    <source>
        <dbReference type="ARBA" id="ARBA00022853"/>
    </source>
</evidence>
<dbReference type="InterPro" id="IPR013083">
    <property type="entry name" value="Znf_RING/FYVE/PHD"/>
</dbReference>
<comment type="pathway">
    <text evidence="3 14">Protein modification; protein ubiquitination.</text>
</comment>
<reference evidence="18 19" key="1">
    <citation type="journal article" date="2018" name="MBio">
        <title>Comparative Genomics Reveals the Core Gene Toolbox for the Fungus-Insect Symbiosis.</title>
        <authorList>
            <person name="Wang Y."/>
            <person name="Stata M."/>
            <person name="Wang W."/>
            <person name="Stajich J.E."/>
            <person name="White M.M."/>
            <person name="Moncalvo J.M."/>
        </authorList>
    </citation>
    <scope>NUCLEOTIDE SEQUENCE [LARGE SCALE GENOMIC DNA]</scope>
    <source>
        <strain evidence="18 19">AUS-126-30</strain>
    </source>
</reference>
<dbReference type="InterPro" id="IPR001841">
    <property type="entry name" value="Znf_RING"/>
</dbReference>
<evidence type="ECO:0000256" key="6">
    <source>
        <dbReference type="ARBA" id="ARBA00022723"/>
    </source>
</evidence>
<evidence type="ECO:0000256" key="14">
    <source>
        <dbReference type="RuleBase" id="RU365038"/>
    </source>
</evidence>
<dbReference type="SUPFAM" id="SSF57850">
    <property type="entry name" value="RING/U-box"/>
    <property type="match status" value="1"/>
</dbReference>
<keyword evidence="5 14" id="KW-0808">Transferase</keyword>
<keyword evidence="12 14" id="KW-0539">Nucleus</keyword>
<feature type="coiled-coil region" evidence="15">
    <location>
        <begin position="570"/>
        <end position="639"/>
    </location>
</feature>
<evidence type="ECO:0000256" key="11">
    <source>
        <dbReference type="ARBA" id="ARBA00023054"/>
    </source>
</evidence>
<dbReference type="GO" id="GO:0016567">
    <property type="term" value="P:protein ubiquitination"/>
    <property type="evidence" value="ECO:0007669"/>
    <property type="project" value="UniProtKB-UniRule"/>
</dbReference>
<feature type="coiled-coil region" evidence="15">
    <location>
        <begin position="703"/>
        <end position="772"/>
    </location>
</feature>
<evidence type="ECO:0000313" key="18">
    <source>
        <dbReference type="EMBL" id="PWA02290.1"/>
    </source>
</evidence>
<dbReference type="Pfam" id="PF00097">
    <property type="entry name" value="zf-C3HC4"/>
    <property type="match status" value="1"/>
</dbReference>
<evidence type="ECO:0000256" key="13">
    <source>
        <dbReference type="PROSITE-ProRule" id="PRU00175"/>
    </source>
</evidence>
<feature type="domain" description="RING-type" evidence="17">
    <location>
        <begin position="797"/>
        <end position="835"/>
    </location>
</feature>
<name>A0A2U1JB02_SMIAN</name>
<protein>
    <recommendedName>
        <fullName evidence="14">E3 ubiquitin protein ligase</fullName>
        <ecNumber evidence="14">2.3.2.27</ecNumber>
    </recommendedName>
</protein>
<evidence type="ECO:0000256" key="5">
    <source>
        <dbReference type="ARBA" id="ARBA00022679"/>
    </source>
</evidence>